<reference evidence="4" key="1">
    <citation type="journal article" date="2013" name="Nature">
        <title>Pan genome of the phytoplankton Emiliania underpins its global distribution.</title>
        <authorList>
            <person name="Read B.A."/>
            <person name="Kegel J."/>
            <person name="Klute M.J."/>
            <person name="Kuo A."/>
            <person name="Lefebvre S.C."/>
            <person name="Maumus F."/>
            <person name="Mayer C."/>
            <person name="Miller J."/>
            <person name="Monier A."/>
            <person name="Salamov A."/>
            <person name="Young J."/>
            <person name="Aguilar M."/>
            <person name="Claverie J.M."/>
            <person name="Frickenhaus S."/>
            <person name="Gonzalez K."/>
            <person name="Herman E.K."/>
            <person name="Lin Y.C."/>
            <person name="Napier J."/>
            <person name="Ogata H."/>
            <person name="Sarno A.F."/>
            <person name="Shmutz J."/>
            <person name="Schroeder D."/>
            <person name="de Vargas C."/>
            <person name="Verret F."/>
            <person name="von Dassow P."/>
            <person name="Valentin K."/>
            <person name="Van de Peer Y."/>
            <person name="Wheeler G."/>
            <person name="Dacks J.B."/>
            <person name="Delwiche C.F."/>
            <person name="Dyhrman S.T."/>
            <person name="Glockner G."/>
            <person name="John U."/>
            <person name="Richards T."/>
            <person name="Worden A.Z."/>
            <person name="Zhang X."/>
            <person name="Grigoriev I.V."/>
            <person name="Allen A.E."/>
            <person name="Bidle K."/>
            <person name="Borodovsky M."/>
            <person name="Bowler C."/>
            <person name="Brownlee C."/>
            <person name="Cock J.M."/>
            <person name="Elias M."/>
            <person name="Gladyshev V.N."/>
            <person name="Groth M."/>
            <person name="Guda C."/>
            <person name="Hadaegh A."/>
            <person name="Iglesias-Rodriguez M.D."/>
            <person name="Jenkins J."/>
            <person name="Jones B.M."/>
            <person name="Lawson T."/>
            <person name="Leese F."/>
            <person name="Lindquist E."/>
            <person name="Lobanov A."/>
            <person name="Lomsadze A."/>
            <person name="Malik S.B."/>
            <person name="Marsh M.E."/>
            <person name="Mackinder L."/>
            <person name="Mock T."/>
            <person name="Mueller-Roeber B."/>
            <person name="Pagarete A."/>
            <person name="Parker M."/>
            <person name="Probert I."/>
            <person name="Quesneville H."/>
            <person name="Raines C."/>
            <person name="Rensing S.A."/>
            <person name="Riano-Pachon D.M."/>
            <person name="Richier S."/>
            <person name="Rokitta S."/>
            <person name="Shiraiwa Y."/>
            <person name="Soanes D.M."/>
            <person name="van der Giezen M."/>
            <person name="Wahlund T.M."/>
            <person name="Williams B."/>
            <person name="Wilson W."/>
            <person name="Wolfe G."/>
            <person name="Wurch L.L."/>
        </authorList>
    </citation>
    <scope>NUCLEOTIDE SEQUENCE</scope>
</reference>
<dbReference type="EnsemblProtists" id="EOD21729">
    <property type="protein sequence ID" value="EOD21729"/>
    <property type="gene ID" value="EMIHUDRAFT_435689"/>
</dbReference>
<feature type="transmembrane region" description="Helical" evidence="2">
    <location>
        <begin position="24"/>
        <end position="46"/>
    </location>
</feature>
<keyword evidence="2" id="KW-1133">Transmembrane helix</keyword>
<feature type="region of interest" description="Disordered" evidence="1">
    <location>
        <begin position="57"/>
        <end position="254"/>
    </location>
</feature>
<feature type="compositionally biased region" description="Acidic residues" evidence="1">
    <location>
        <begin position="158"/>
        <end position="178"/>
    </location>
</feature>
<organism evidence="3 4">
    <name type="scientific">Emiliania huxleyi (strain CCMP1516)</name>
    <dbReference type="NCBI Taxonomy" id="280463"/>
    <lineage>
        <taxon>Eukaryota</taxon>
        <taxon>Haptista</taxon>
        <taxon>Haptophyta</taxon>
        <taxon>Prymnesiophyceae</taxon>
        <taxon>Isochrysidales</taxon>
        <taxon>Noelaerhabdaceae</taxon>
        <taxon>Emiliania</taxon>
    </lineage>
</organism>
<feature type="compositionally biased region" description="Low complexity" evidence="1">
    <location>
        <begin position="95"/>
        <end position="120"/>
    </location>
</feature>
<dbReference type="AlphaFoldDB" id="A0A0D3JDZ4"/>
<dbReference type="PaxDb" id="2903-EOD21729"/>
<protein>
    <submittedName>
        <fullName evidence="3">Uncharacterized protein</fullName>
    </submittedName>
</protein>
<reference evidence="3" key="2">
    <citation type="submission" date="2024-10" db="UniProtKB">
        <authorList>
            <consortium name="EnsemblProtists"/>
        </authorList>
    </citation>
    <scope>IDENTIFICATION</scope>
</reference>
<feature type="compositionally biased region" description="Basic residues" evidence="1">
    <location>
        <begin position="80"/>
        <end position="90"/>
    </location>
</feature>
<feature type="compositionally biased region" description="Low complexity" evidence="1">
    <location>
        <begin position="148"/>
        <end position="157"/>
    </location>
</feature>
<dbReference type="HOGENOM" id="CLU_1002654_0_0_1"/>
<dbReference type="RefSeq" id="XP_005774158.1">
    <property type="nucleotide sequence ID" value="XM_005774101.1"/>
</dbReference>
<keyword evidence="2" id="KW-0472">Membrane</keyword>
<keyword evidence="2" id="KW-0812">Transmembrane</keyword>
<evidence type="ECO:0000313" key="4">
    <source>
        <dbReference type="Proteomes" id="UP000013827"/>
    </source>
</evidence>
<feature type="compositionally biased region" description="Low complexity" evidence="1">
    <location>
        <begin position="234"/>
        <end position="254"/>
    </location>
</feature>
<keyword evidence="4" id="KW-1185">Reference proteome</keyword>
<dbReference type="GeneID" id="17267236"/>
<evidence type="ECO:0000313" key="3">
    <source>
        <dbReference type="EnsemblProtists" id="EOD21729"/>
    </source>
</evidence>
<proteinExistence type="predicted"/>
<accession>A0A0D3JDZ4</accession>
<evidence type="ECO:0000256" key="2">
    <source>
        <dbReference type="SAM" id="Phobius"/>
    </source>
</evidence>
<name>A0A0D3JDZ4_EMIH1</name>
<sequence length="278" mass="27615">MTLQRLHSNGNYPSVASLASAQRAALVAPLVALGAVGLSLGAAWAWQAKQQMPLLDDRAEEEGAEGEGACVDLPAATKPAARRRHKRQKGRSADAKAVAAAQRGKASSAEEGSEAGSEGATGKAYGKGSADGVERADSDTASTHEPAAEAAALAPPGDADDAADDAAADDAAADDSAADVEVAPMPASEPELWTTSMPASPPAAWSEDAASPGGWNVVERRRARTRRPSPEPDAASGAGEGPVAAAEAAAAGATSDAGLAVLGKRREERASGPVAGGA</sequence>
<evidence type="ECO:0000256" key="1">
    <source>
        <dbReference type="SAM" id="MobiDB-lite"/>
    </source>
</evidence>
<dbReference type="KEGG" id="ehx:EMIHUDRAFT_435689"/>
<dbReference type="Proteomes" id="UP000013827">
    <property type="component" value="Unassembled WGS sequence"/>
</dbReference>